<accession>A0A9X1B8N1</accession>
<feature type="region of interest" description="Disordered" evidence="1">
    <location>
        <begin position="396"/>
        <end position="445"/>
    </location>
</feature>
<gene>
    <name evidence="2" type="ORF">CKO25_09820</name>
</gene>
<dbReference type="AlphaFoldDB" id="A0A9X1B8N1"/>
<sequence length="445" mass="46463">MGLVVLLSACAPLPRVDQARPPEDLPVTPAHPVARPPSWQPESDATAPRTRRPQSSANGPILFDDPSTSPVLFSQDPELLRAEVAAECRSAQAMRIQDALPRIATALYLSVIDPATGTEALILGNCGTAEAIVREMVAKGGEPALRPVVERALALSAPRARGAIETAGADGLARSAELAGLGDGPTRRTRHEAMAYFPSIGSASRVTSAQAPASLYRSAQAGYGVYTFVLVGPGFERLPEADQLRHRELFRLIETYAGADEEAGIAPQPEAHVFLIPVDAELAGQPLFNQVAAGLSDRMRRQLIAELSDRGETEVAGGLETGAGPFLVTTLAPSLFASEAHSPRLLADLSGLGIEHLYTIVDAFDRGLVANGAGQTAALSALGERLAQGVPRSIAGQRDLGADPAAGDRPWFVILEEPGASSASERDGPVGQSTEPSRPGVQSGA</sequence>
<evidence type="ECO:0000313" key="2">
    <source>
        <dbReference type="EMBL" id="MBK1644942.1"/>
    </source>
</evidence>
<organism evidence="2 3">
    <name type="scientific">Thiocapsa imhoffii</name>
    <dbReference type="NCBI Taxonomy" id="382777"/>
    <lineage>
        <taxon>Bacteria</taxon>
        <taxon>Pseudomonadati</taxon>
        <taxon>Pseudomonadota</taxon>
        <taxon>Gammaproteobacteria</taxon>
        <taxon>Chromatiales</taxon>
        <taxon>Chromatiaceae</taxon>
        <taxon>Thiocapsa</taxon>
    </lineage>
</organism>
<keyword evidence="3" id="KW-1185">Reference proteome</keyword>
<dbReference type="Proteomes" id="UP001138802">
    <property type="component" value="Unassembled WGS sequence"/>
</dbReference>
<reference evidence="2 3" key="1">
    <citation type="journal article" date="2020" name="Microorganisms">
        <title>Osmotic Adaptation and Compatible Solute Biosynthesis of Phototrophic Bacteria as Revealed from Genome Analyses.</title>
        <authorList>
            <person name="Imhoff J.F."/>
            <person name="Rahn T."/>
            <person name="Kunzel S."/>
            <person name="Keller A."/>
            <person name="Neulinger S.C."/>
        </authorList>
    </citation>
    <scope>NUCLEOTIDE SEQUENCE [LARGE SCALE GENOMIC DNA]</scope>
    <source>
        <strain evidence="2 3">DSM 21303</strain>
    </source>
</reference>
<feature type="region of interest" description="Disordered" evidence="1">
    <location>
        <begin position="16"/>
        <end position="68"/>
    </location>
</feature>
<name>A0A9X1B8N1_9GAMM</name>
<evidence type="ECO:0000256" key="1">
    <source>
        <dbReference type="SAM" id="MobiDB-lite"/>
    </source>
</evidence>
<comment type="caution">
    <text evidence="2">The sequence shown here is derived from an EMBL/GenBank/DDBJ whole genome shotgun (WGS) entry which is preliminary data.</text>
</comment>
<proteinExistence type="predicted"/>
<protein>
    <submittedName>
        <fullName evidence="2">Uncharacterized protein</fullName>
    </submittedName>
</protein>
<evidence type="ECO:0000313" key="3">
    <source>
        <dbReference type="Proteomes" id="UP001138802"/>
    </source>
</evidence>
<dbReference type="EMBL" id="NRSD01000008">
    <property type="protein sequence ID" value="MBK1644942.1"/>
    <property type="molecule type" value="Genomic_DNA"/>
</dbReference>